<dbReference type="RefSeq" id="XP_070885582.1">
    <property type="nucleotide sequence ID" value="XM_071029293.1"/>
</dbReference>
<organism evidence="1 2">
    <name type="scientific">Aspergillus lucknowensis</name>
    <dbReference type="NCBI Taxonomy" id="176173"/>
    <lineage>
        <taxon>Eukaryota</taxon>
        <taxon>Fungi</taxon>
        <taxon>Dikarya</taxon>
        <taxon>Ascomycota</taxon>
        <taxon>Pezizomycotina</taxon>
        <taxon>Eurotiomycetes</taxon>
        <taxon>Eurotiomycetidae</taxon>
        <taxon>Eurotiales</taxon>
        <taxon>Aspergillaceae</taxon>
        <taxon>Aspergillus</taxon>
        <taxon>Aspergillus subgen. Nidulantes</taxon>
    </lineage>
</organism>
<comment type="caution">
    <text evidence="1">The sequence shown here is derived from an EMBL/GenBank/DDBJ whole genome shotgun (WGS) entry which is preliminary data.</text>
</comment>
<keyword evidence="2" id="KW-1185">Reference proteome</keyword>
<sequence>MITLTRPSEPLASIPTSIPQPPSTWDDWVQCRLHRGGRRGKSIVLPANLGIIYSLYGKCLTPQAGIYHGSLETVVVALALSGAVLTMKTISTFTGENEGLMVAIMCGAADIECHLRGLSKYARHSQWDGEMCPRVVELYRTLRQNSSRT</sequence>
<dbReference type="EMBL" id="JBFXLQ010000024">
    <property type="protein sequence ID" value="KAL2866603.1"/>
    <property type="molecule type" value="Genomic_DNA"/>
</dbReference>
<evidence type="ECO:0000313" key="1">
    <source>
        <dbReference type="EMBL" id="KAL2866603.1"/>
    </source>
</evidence>
<name>A0ABR4LPZ7_9EURO</name>
<protein>
    <submittedName>
        <fullName evidence="1">Uncharacterized protein</fullName>
    </submittedName>
</protein>
<proteinExistence type="predicted"/>
<dbReference type="Proteomes" id="UP001610432">
    <property type="component" value="Unassembled WGS sequence"/>
</dbReference>
<dbReference type="GeneID" id="98144365"/>
<accession>A0ABR4LPZ7</accession>
<evidence type="ECO:0000313" key="2">
    <source>
        <dbReference type="Proteomes" id="UP001610432"/>
    </source>
</evidence>
<gene>
    <name evidence="1" type="ORF">BJX67DRAFT_355253</name>
</gene>
<reference evidence="1 2" key="1">
    <citation type="submission" date="2024-07" db="EMBL/GenBank/DDBJ databases">
        <title>Section-level genome sequencing and comparative genomics of Aspergillus sections Usti and Cavernicolus.</title>
        <authorList>
            <consortium name="Lawrence Berkeley National Laboratory"/>
            <person name="Nybo J.L."/>
            <person name="Vesth T.C."/>
            <person name="Theobald S."/>
            <person name="Frisvad J.C."/>
            <person name="Larsen T.O."/>
            <person name="Kjaerboelling I."/>
            <person name="Rothschild-Mancinelli K."/>
            <person name="Lyhne E.K."/>
            <person name="Kogle M.E."/>
            <person name="Barry K."/>
            <person name="Clum A."/>
            <person name="Na H."/>
            <person name="Ledsgaard L."/>
            <person name="Lin J."/>
            <person name="Lipzen A."/>
            <person name="Kuo A."/>
            <person name="Riley R."/>
            <person name="Mondo S."/>
            <person name="Labutti K."/>
            <person name="Haridas S."/>
            <person name="Pangalinan J."/>
            <person name="Salamov A.A."/>
            <person name="Simmons B.A."/>
            <person name="Magnuson J.K."/>
            <person name="Chen J."/>
            <person name="Drula E."/>
            <person name="Henrissat B."/>
            <person name="Wiebenga A."/>
            <person name="Lubbers R.J."/>
            <person name="Gomes A.C."/>
            <person name="Macurrencykelacurrency M.R."/>
            <person name="Stajich J."/>
            <person name="Grigoriev I.V."/>
            <person name="Mortensen U.H."/>
            <person name="De Vries R.P."/>
            <person name="Baker S.E."/>
            <person name="Andersen M.R."/>
        </authorList>
    </citation>
    <scope>NUCLEOTIDE SEQUENCE [LARGE SCALE GENOMIC DNA]</scope>
    <source>
        <strain evidence="1 2">CBS 449.75</strain>
    </source>
</reference>